<sequence length="142" mass="16633">MSDTSYHLIKHFVKPEPGEYVPIEFIEITKKTVAWSPRLKQSVYVTDDMQDADKLKRVREINVLKAINQLSGNITTIELNDEEKEQFEDVYKAYMERGGQILFSRRRAGKRTVSFFELMEGKDRKKEVAVNSMLLSDKLERE</sequence>
<evidence type="ECO:0000313" key="1">
    <source>
        <dbReference type="EMBL" id="KCZ71464.1"/>
    </source>
</evidence>
<comment type="caution">
    <text evidence="1">The sequence shown here is derived from an EMBL/GenBank/DDBJ whole genome shotgun (WGS) entry which is preliminary data.</text>
</comment>
<accession>A0A062V6T5</accession>
<reference evidence="1 2" key="1">
    <citation type="journal article" date="2013" name="Nature">
        <title>Anaerobic oxidation of methane coupled to nitrate reduction in a novel archaeal lineage.</title>
        <authorList>
            <person name="Haroon M.F."/>
            <person name="Hu S."/>
            <person name="Shi Y."/>
            <person name="Imelfort M."/>
            <person name="Keller J."/>
            <person name="Hugenholtz P."/>
            <person name="Yuan Z."/>
            <person name="Tyson G.W."/>
        </authorList>
    </citation>
    <scope>NUCLEOTIDE SEQUENCE [LARGE SCALE GENOMIC DNA]</scope>
    <source>
        <strain evidence="1 2">ANME-2d</strain>
    </source>
</reference>
<evidence type="ECO:0000313" key="2">
    <source>
        <dbReference type="Proteomes" id="UP000027153"/>
    </source>
</evidence>
<name>A0A062V6T5_9EURY</name>
<dbReference type="AlphaFoldDB" id="A0A062V6T5"/>
<proteinExistence type="predicted"/>
<dbReference type="OrthoDB" id="135573at2157"/>
<protein>
    <submittedName>
        <fullName evidence="1">Uncharacterized protein</fullName>
    </submittedName>
</protein>
<gene>
    <name evidence="1" type="ORF">ANME2D_02194</name>
</gene>
<organism evidence="1 2">
    <name type="scientific">Candidatus Methanoperedens nitratireducens</name>
    <dbReference type="NCBI Taxonomy" id="1392998"/>
    <lineage>
        <taxon>Archaea</taxon>
        <taxon>Methanobacteriati</taxon>
        <taxon>Methanobacteriota</taxon>
        <taxon>Stenosarchaea group</taxon>
        <taxon>Methanomicrobia</taxon>
        <taxon>Methanosarcinales</taxon>
        <taxon>ANME-2 cluster</taxon>
        <taxon>Candidatus Methanoperedentaceae</taxon>
        <taxon>Candidatus Methanoperedens</taxon>
    </lineage>
</organism>
<dbReference type="Proteomes" id="UP000027153">
    <property type="component" value="Unassembled WGS sequence"/>
</dbReference>
<keyword evidence="2" id="KW-1185">Reference proteome</keyword>
<dbReference type="RefSeq" id="WP_048091411.1">
    <property type="nucleotide sequence ID" value="NZ_JMIY01000005.1"/>
</dbReference>
<dbReference type="EMBL" id="JMIY01000005">
    <property type="protein sequence ID" value="KCZ71464.1"/>
    <property type="molecule type" value="Genomic_DNA"/>
</dbReference>